<name>A0ABU3C3V2_9GAMM</name>
<dbReference type="RefSeq" id="WP_311654131.1">
    <property type="nucleotide sequence ID" value="NZ_JAVRIB010000022.1"/>
</dbReference>
<dbReference type="SUPFAM" id="SSF48498">
    <property type="entry name" value="Tetracyclin repressor-like, C-terminal domain"/>
    <property type="match status" value="1"/>
</dbReference>
<proteinExistence type="predicted"/>
<evidence type="ECO:0000256" key="2">
    <source>
        <dbReference type="PROSITE-ProRule" id="PRU00335"/>
    </source>
</evidence>
<dbReference type="PROSITE" id="PS50977">
    <property type="entry name" value="HTH_TETR_2"/>
    <property type="match status" value="1"/>
</dbReference>
<evidence type="ECO:0000313" key="5">
    <source>
        <dbReference type="Proteomes" id="UP001251857"/>
    </source>
</evidence>
<dbReference type="InterPro" id="IPR001647">
    <property type="entry name" value="HTH_TetR"/>
</dbReference>
<dbReference type="Gene3D" id="1.10.10.60">
    <property type="entry name" value="Homeodomain-like"/>
    <property type="match status" value="1"/>
</dbReference>
<accession>A0ABU3C3V2</accession>
<organism evidence="4 5">
    <name type="scientific">Spectribacter hydrogenoxidans</name>
    <dbReference type="NCBI Taxonomy" id="3075608"/>
    <lineage>
        <taxon>Bacteria</taxon>
        <taxon>Pseudomonadati</taxon>
        <taxon>Pseudomonadota</taxon>
        <taxon>Gammaproteobacteria</taxon>
        <taxon>Salinisphaerales</taxon>
        <taxon>Salinisphaeraceae</taxon>
        <taxon>Spectribacter</taxon>
    </lineage>
</organism>
<evidence type="ECO:0000259" key="3">
    <source>
        <dbReference type="PROSITE" id="PS50977"/>
    </source>
</evidence>
<feature type="domain" description="HTH tetR-type" evidence="3">
    <location>
        <begin position="23"/>
        <end position="83"/>
    </location>
</feature>
<dbReference type="InterPro" id="IPR050109">
    <property type="entry name" value="HTH-type_TetR-like_transc_reg"/>
</dbReference>
<dbReference type="EMBL" id="JAVRIB010000022">
    <property type="protein sequence ID" value="MDT0636236.1"/>
    <property type="molecule type" value="Genomic_DNA"/>
</dbReference>
<sequence length="216" mass="22877">MGSPRRTTVIAYRETNLIRSRRASTRAAILQAARQRIAAGGYQAAQMQIVAADAGVATGTIYRHFPSKAELFATVFQRVAGQEVDAVAAAAGGPDSAAIRLQRVAETFIQRALAAPRLAYALLAEPVDPLVEAERLVFRRTYAAILADLVDDGIRQAAFPPQSPDLSATALVGLLAETLVGPLSPQAADPPALPVNEFTQEIVALCLRAVSARSHP</sequence>
<keyword evidence="5" id="KW-1185">Reference proteome</keyword>
<dbReference type="PRINTS" id="PR00455">
    <property type="entry name" value="HTHTETR"/>
</dbReference>
<dbReference type="Proteomes" id="UP001251857">
    <property type="component" value="Unassembled WGS sequence"/>
</dbReference>
<dbReference type="Pfam" id="PF00440">
    <property type="entry name" value="TetR_N"/>
    <property type="match status" value="1"/>
</dbReference>
<dbReference type="SUPFAM" id="SSF46689">
    <property type="entry name" value="Homeodomain-like"/>
    <property type="match status" value="1"/>
</dbReference>
<feature type="DNA-binding region" description="H-T-H motif" evidence="2">
    <location>
        <begin position="46"/>
        <end position="65"/>
    </location>
</feature>
<reference evidence="4 5" key="1">
    <citation type="submission" date="2023-09" db="EMBL/GenBank/DDBJ databases">
        <authorList>
            <person name="Rey-Velasco X."/>
        </authorList>
    </citation>
    <scope>NUCLEOTIDE SEQUENCE [LARGE SCALE GENOMIC DNA]</scope>
    <source>
        <strain evidence="4 5">W335</strain>
    </source>
</reference>
<evidence type="ECO:0000256" key="1">
    <source>
        <dbReference type="ARBA" id="ARBA00023125"/>
    </source>
</evidence>
<comment type="caution">
    <text evidence="4">The sequence shown here is derived from an EMBL/GenBank/DDBJ whole genome shotgun (WGS) entry which is preliminary data.</text>
</comment>
<dbReference type="Gene3D" id="1.10.357.10">
    <property type="entry name" value="Tetracycline Repressor, domain 2"/>
    <property type="match status" value="1"/>
</dbReference>
<protein>
    <submittedName>
        <fullName evidence="4">TetR/AcrR family transcriptional regulator</fullName>
    </submittedName>
</protein>
<dbReference type="InterPro" id="IPR036271">
    <property type="entry name" value="Tet_transcr_reg_TetR-rel_C_sf"/>
</dbReference>
<dbReference type="InterPro" id="IPR009057">
    <property type="entry name" value="Homeodomain-like_sf"/>
</dbReference>
<keyword evidence="1 2" id="KW-0238">DNA-binding</keyword>
<dbReference type="PANTHER" id="PTHR30055:SF226">
    <property type="entry name" value="HTH-TYPE TRANSCRIPTIONAL REGULATOR PKSA"/>
    <property type="match status" value="1"/>
</dbReference>
<dbReference type="PANTHER" id="PTHR30055">
    <property type="entry name" value="HTH-TYPE TRANSCRIPTIONAL REGULATOR RUTR"/>
    <property type="match status" value="1"/>
</dbReference>
<evidence type="ECO:0000313" key="4">
    <source>
        <dbReference type="EMBL" id="MDT0636236.1"/>
    </source>
</evidence>
<gene>
    <name evidence="4" type="ORF">RM532_14885</name>
</gene>